<organism evidence="2 3">
    <name type="scientific">Elysia crispata</name>
    <name type="common">lettuce slug</name>
    <dbReference type="NCBI Taxonomy" id="231223"/>
    <lineage>
        <taxon>Eukaryota</taxon>
        <taxon>Metazoa</taxon>
        <taxon>Spiralia</taxon>
        <taxon>Lophotrochozoa</taxon>
        <taxon>Mollusca</taxon>
        <taxon>Gastropoda</taxon>
        <taxon>Heterobranchia</taxon>
        <taxon>Euthyneura</taxon>
        <taxon>Panpulmonata</taxon>
        <taxon>Sacoglossa</taxon>
        <taxon>Placobranchoidea</taxon>
        <taxon>Plakobranchidae</taxon>
        <taxon>Elysia</taxon>
    </lineage>
</organism>
<dbReference type="Proteomes" id="UP001283361">
    <property type="component" value="Unassembled WGS sequence"/>
</dbReference>
<evidence type="ECO:0000256" key="1">
    <source>
        <dbReference type="SAM" id="MobiDB-lite"/>
    </source>
</evidence>
<evidence type="ECO:0000313" key="3">
    <source>
        <dbReference type="Proteomes" id="UP001283361"/>
    </source>
</evidence>
<dbReference type="EMBL" id="JAWDGP010003216">
    <property type="protein sequence ID" value="KAK3776444.1"/>
    <property type="molecule type" value="Genomic_DNA"/>
</dbReference>
<keyword evidence="3" id="KW-1185">Reference proteome</keyword>
<evidence type="ECO:0000313" key="2">
    <source>
        <dbReference type="EMBL" id="KAK3776444.1"/>
    </source>
</evidence>
<dbReference type="AlphaFoldDB" id="A0AAE1DMW2"/>
<name>A0AAE1DMW2_9GAST</name>
<proteinExistence type="predicted"/>
<protein>
    <submittedName>
        <fullName evidence="2">Uncharacterized protein</fullName>
    </submittedName>
</protein>
<gene>
    <name evidence="2" type="ORF">RRG08_023796</name>
</gene>
<feature type="region of interest" description="Disordered" evidence="1">
    <location>
        <begin position="15"/>
        <end position="34"/>
    </location>
</feature>
<reference evidence="2" key="1">
    <citation type="journal article" date="2023" name="G3 (Bethesda)">
        <title>A reference genome for the long-term kleptoplast-retaining sea slug Elysia crispata morphotype clarki.</title>
        <authorList>
            <person name="Eastman K.E."/>
            <person name="Pendleton A.L."/>
            <person name="Shaikh M.A."/>
            <person name="Suttiyut T."/>
            <person name="Ogas R."/>
            <person name="Tomko P."/>
            <person name="Gavelis G."/>
            <person name="Widhalm J.R."/>
            <person name="Wisecaver J.H."/>
        </authorList>
    </citation>
    <scope>NUCLEOTIDE SEQUENCE</scope>
    <source>
        <strain evidence="2">ECLA1</strain>
    </source>
</reference>
<sequence>MAPLSSLECTKIGAGSTSQRGEVSWPREPSNPGVFSQYQRYRWVQSLELESFKEQSLGQRLIPYRKKQGNLCIALNSKLDDTEFCCQSDRPVAGDTSVPTPRAALSWVASIGGQVEHFEYPRAMLQSENIGSAIAR</sequence>
<comment type="caution">
    <text evidence="2">The sequence shown here is derived from an EMBL/GenBank/DDBJ whole genome shotgun (WGS) entry which is preliminary data.</text>
</comment>
<accession>A0AAE1DMW2</accession>